<dbReference type="EMBL" id="JBHRYE010000051">
    <property type="protein sequence ID" value="MFC3673740.1"/>
    <property type="molecule type" value="Genomic_DNA"/>
</dbReference>
<dbReference type="RefSeq" id="WP_191325726.1">
    <property type="nucleotide sequence ID" value="NZ_BMZP01000021.1"/>
</dbReference>
<sequence length="256" mass="28014">MNKPIDLWINNHVATVTLNVPPVNAQSAAMMDALIAAFDRISDDPDVRCAILTGAGKIFSAGADLKSRIKGNPEPGAQWAHLRRVRETFYAVMECRKPVIAAVNGPALGAGLALVASCDILLVSESANFGLPEINVGLMGGARHALRLFGHSLTRRMVLTGYRVPGPELLRRGIVEDCLPPDQLMPAARAMAEEIASKSPHAIRLAKRTLGSIENLSLRDGYRFEQNMTAEYSKHPDSRESMLGFIEKREERDFED</sequence>
<organism evidence="2 3">
    <name type="scientific">Novosphingobium pokkalii</name>
    <dbReference type="NCBI Taxonomy" id="1770194"/>
    <lineage>
        <taxon>Bacteria</taxon>
        <taxon>Pseudomonadati</taxon>
        <taxon>Pseudomonadota</taxon>
        <taxon>Alphaproteobacteria</taxon>
        <taxon>Sphingomonadales</taxon>
        <taxon>Sphingomonadaceae</taxon>
        <taxon>Novosphingobium</taxon>
    </lineage>
</organism>
<feature type="region of interest" description="Disordered" evidence="1">
    <location>
        <begin position="233"/>
        <end position="256"/>
    </location>
</feature>
<dbReference type="Gene3D" id="3.90.226.10">
    <property type="entry name" value="2-enoyl-CoA Hydratase, Chain A, domain 1"/>
    <property type="match status" value="1"/>
</dbReference>
<reference evidence="3" key="1">
    <citation type="journal article" date="2019" name="Int. J. Syst. Evol. Microbiol.">
        <title>The Global Catalogue of Microorganisms (GCM) 10K type strain sequencing project: providing services to taxonomists for standard genome sequencing and annotation.</title>
        <authorList>
            <consortium name="The Broad Institute Genomics Platform"/>
            <consortium name="The Broad Institute Genome Sequencing Center for Infectious Disease"/>
            <person name="Wu L."/>
            <person name="Ma J."/>
        </authorList>
    </citation>
    <scope>NUCLEOTIDE SEQUENCE [LARGE SCALE GENOMIC DNA]</scope>
    <source>
        <strain evidence="3">KCTC 42224</strain>
    </source>
</reference>
<comment type="caution">
    <text evidence="2">The sequence shown here is derived from an EMBL/GenBank/DDBJ whole genome shotgun (WGS) entry which is preliminary data.</text>
</comment>
<evidence type="ECO:0000313" key="3">
    <source>
        <dbReference type="Proteomes" id="UP001595683"/>
    </source>
</evidence>
<protein>
    <submittedName>
        <fullName evidence="2">Enoyl-CoA hydratase/isomerase family protein</fullName>
    </submittedName>
</protein>
<name>A0ABV7V8N0_9SPHN</name>
<dbReference type="Pfam" id="PF00378">
    <property type="entry name" value="ECH_1"/>
    <property type="match status" value="1"/>
</dbReference>
<dbReference type="NCBIfam" id="NF005073">
    <property type="entry name" value="PRK06495.1"/>
    <property type="match status" value="1"/>
</dbReference>
<dbReference type="PANTHER" id="PTHR11941">
    <property type="entry name" value="ENOYL-COA HYDRATASE-RELATED"/>
    <property type="match status" value="1"/>
</dbReference>
<gene>
    <name evidence="2" type="ORF">ACFOOT_20150</name>
</gene>
<evidence type="ECO:0000256" key="1">
    <source>
        <dbReference type="SAM" id="MobiDB-lite"/>
    </source>
</evidence>
<dbReference type="CDD" id="cd06558">
    <property type="entry name" value="crotonase-like"/>
    <property type="match status" value="1"/>
</dbReference>
<dbReference type="PANTHER" id="PTHR11941:SF54">
    <property type="entry name" value="ENOYL-COA HYDRATASE, MITOCHONDRIAL"/>
    <property type="match status" value="1"/>
</dbReference>
<dbReference type="SUPFAM" id="SSF52096">
    <property type="entry name" value="ClpP/crotonase"/>
    <property type="match status" value="1"/>
</dbReference>
<dbReference type="InterPro" id="IPR029045">
    <property type="entry name" value="ClpP/crotonase-like_dom_sf"/>
</dbReference>
<dbReference type="Proteomes" id="UP001595683">
    <property type="component" value="Unassembled WGS sequence"/>
</dbReference>
<proteinExistence type="predicted"/>
<accession>A0ABV7V8N0</accession>
<dbReference type="InterPro" id="IPR001753">
    <property type="entry name" value="Enoyl-CoA_hydra/iso"/>
</dbReference>
<evidence type="ECO:0000313" key="2">
    <source>
        <dbReference type="EMBL" id="MFC3673740.1"/>
    </source>
</evidence>
<keyword evidence="3" id="KW-1185">Reference proteome</keyword>